<organism evidence="7 8">
    <name type="scientific">[Clostridium] fimetarium</name>
    <dbReference type="NCBI Taxonomy" id="99656"/>
    <lineage>
        <taxon>Bacteria</taxon>
        <taxon>Bacillati</taxon>
        <taxon>Bacillota</taxon>
        <taxon>Clostridia</taxon>
        <taxon>Lachnospirales</taxon>
        <taxon>Lachnospiraceae</taxon>
    </lineage>
</organism>
<evidence type="ECO:0000256" key="5">
    <source>
        <dbReference type="PROSITE-ProRule" id="PRU00335"/>
    </source>
</evidence>
<dbReference type="STRING" id="99656.SAMN05421659_11364"/>
<protein>
    <submittedName>
        <fullName evidence="7">DNA-binding transcriptional regulator, AcrR family</fullName>
    </submittedName>
</protein>
<feature type="DNA-binding region" description="H-T-H motif" evidence="5">
    <location>
        <begin position="31"/>
        <end position="50"/>
    </location>
</feature>
<proteinExistence type="predicted"/>
<dbReference type="EMBL" id="FOJI01000013">
    <property type="protein sequence ID" value="SEW37701.1"/>
    <property type="molecule type" value="Genomic_DNA"/>
</dbReference>
<evidence type="ECO:0000256" key="1">
    <source>
        <dbReference type="ARBA" id="ARBA00022491"/>
    </source>
</evidence>
<dbReference type="SUPFAM" id="SSF48498">
    <property type="entry name" value="Tetracyclin repressor-like, C-terminal domain"/>
    <property type="match status" value="1"/>
</dbReference>
<keyword evidence="1" id="KW-0678">Repressor</keyword>
<dbReference type="Pfam" id="PF13977">
    <property type="entry name" value="TetR_C_6"/>
    <property type="match status" value="1"/>
</dbReference>
<name>A0A1I0RA90_9FIRM</name>
<gene>
    <name evidence="7" type="ORF">SAMN05421659_11364</name>
</gene>
<dbReference type="GO" id="GO:0003677">
    <property type="term" value="F:DNA binding"/>
    <property type="evidence" value="ECO:0007669"/>
    <property type="project" value="UniProtKB-UniRule"/>
</dbReference>
<dbReference type="InterPro" id="IPR036271">
    <property type="entry name" value="Tet_transcr_reg_TetR-rel_C_sf"/>
</dbReference>
<feature type="domain" description="HTH tetR-type" evidence="6">
    <location>
        <begin position="8"/>
        <end position="68"/>
    </location>
</feature>
<keyword evidence="4" id="KW-0804">Transcription</keyword>
<dbReference type="PROSITE" id="PS50977">
    <property type="entry name" value="HTH_TETR_2"/>
    <property type="match status" value="1"/>
</dbReference>
<dbReference type="InterPro" id="IPR001647">
    <property type="entry name" value="HTH_TetR"/>
</dbReference>
<keyword evidence="2" id="KW-0805">Transcription regulation</keyword>
<dbReference type="RefSeq" id="WP_092455701.1">
    <property type="nucleotide sequence ID" value="NZ_FOJI01000013.1"/>
</dbReference>
<dbReference type="PANTHER" id="PTHR43479:SF11">
    <property type="entry name" value="ACREF_ENVCD OPERON REPRESSOR-RELATED"/>
    <property type="match status" value="1"/>
</dbReference>
<evidence type="ECO:0000313" key="7">
    <source>
        <dbReference type="EMBL" id="SEW37701.1"/>
    </source>
</evidence>
<evidence type="ECO:0000259" key="6">
    <source>
        <dbReference type="PROSITE" id="PS50977"/>
    </source>
</evidence>
<sequence>MKEKLDTISTEDKIIQATLDVIEEKTISETRMRCIADKADVYQSNLHYYYKSKKELLLAAQKKVANRCSELRQQEKSKAKDTLESQLDVFLQQKLIFIKEEPKYDYAEIDFWIQSRIDKDFKEEFKRSFYGWRKELQDLIETYALHFEKEKQILLASVIISLLEGATIQYLVDAEAFSVDKYFEYCKQLIIHEINA</sequence>
<keyword evidence="3 5" id="KW-0238">DNA-binding</keyword>
<reference evidence="7 8" key="1">
    <citation type="submission" date="2016-10" db="EMBL/GenBank/DDBJ databases">
        <authorList>
            <person name="de Groot N.N."/>
        </authorList>
    </citation>
    <scope>NUCLEOTIDE SEQUENCE [LARGE SCALE GENOMIC DNA]</scope>
    <source>
        <strain evidence="7 8">DSM 9179</strain>
    </source>
</reference>
<keyword evidence="8" id="KW-1185">Reference proteome</keyword>
<dbReference type="InterPro" id="IPR039538">
    <property type="entry name" value="BetI_C"/>
</dbReference>
<dbReference type="InterPro" id="IPR009057">
    <property type="entry name" value="Homeodomain-like_sf"/>
</dbReference>
<accession>A0A1I0RA90</accession>
<dbReference type="OrthoDB" id="2001996at2"/>
<dbReference type="SUPFAM" id="SSF46689">
    <property type="entry name" value="Homeodomain-like"/>
    <property type="match status" value="1"/>
</dbReference>
<evidence type="ECO:0000256" key="3">
    <source>
        <dbReference type="ARBA" id="ARBA00023125"/>
    </source>
</evidence>
<evidence type="ECO:0000313" key="8">
    <source>
        <dbReference type="Proteomes" id="UP000199701"/>
    </source>
</evidence>
<dbReference type="AlphaFoldDB" id="A0A1I0RA90"/>
<dbReference type="PANTHER" id="PTHR43479">
    <property type="entry name" value="ACREF/ENVCD OPERON REPRESSOR-RELATED"/>
    <property type="match status" value="1"/>
</dbReference>
<dbReference type="Pfam" id="PF00440">
    <property type="entry name" value="TetR_N"/>
    <property type="match status" value="1"/>
</dbReference>
<dbReference type="Proteomes" id="UP000199701">
    <property type="component" value="Unassembled WGS sequence"/>
</dbReference>
<dbReference type="Gene3D" id="1.10.357.10">
    <property type="entry name" value="Tetracycline Repressor, domain 2"/>
    <property type="match status" value="1"/>
</dbReference>
<evidence type="ECO:0000256" key="4">
    <source>
        <dbReference type="ARBA" id="ARBA00023163"/>
    </source>
</evidence>
<dbReference type="InterPro" id="IPR050624">
    <property type="entry name" value="HTH-type_Tx_Regulator"/>
</dbReference>
<evidence type="ECO:0000256" key="2">
    <source>
        <dbReference type="ARBA" id="ARBA00023015"/>
    </source>
</evidence>